<dbReference type="EMBL" id="CAACVJ010000046">
    <property type="protein sequence ID" value="VEP12235.1"/>
    <property type="molecule type" value="Genomic_DNA"/>
</dbReference>
<dbReference type="InterPro" id="IPR016167">
    <property type="entry name" value="FAD-bd_PCMH_sub1"/>
</dbReference>
<dbReference type="GO" id="GO:0051301">
    <property type="term" value="P:cell division"/>
    <property type="evidence" value="ECO:0007669"/>
    <property type="project" value="UniProtKB-KW"/>
</dbReference>
<evidence type="ECO:0000259" key="3">
    <source>
        <dbReference type="PROSITE" id="PS51387"/>
    </source>
</evidence>
<dbReference type="PROSITE" id="PS51387">
    <property type="entry name" value="FAD_PCMH"/>
    <property type="match status" value="1"/>
</dbReference>
<evidence type="ECO:0000256" key="2">
    <source>
        <dbReference type="HAMAP-Rule" id="MF_00037"/>
    </source>
</evidence>
<dbReference type="InterPro" id="IPR006094">
    <property type="entry name" value="Oxid_FAD_bind_N"/>
</dbReference>
<feature type="active site" evidence="2">
    <location>
        <position position="166"/>
    </location>
</feature>
<dbReference type="InterPro" id="IPR036635">
    <property type="entry name" value="MurB_C_sf"/>
</dbReference>
<comment type="subcellular location">
    <subcellularLocation>
        <location evidence="2">Cytoplasm</location>
    </subcellularLocation>
</comment>
<dbReference type="HAMAP" id="MF_00037">
    <property type="entry name" value="MurB"/>
    <property type="match status" value="1"/>
</dbReference>
<dbReference type="SUPFAM" id="SSF56194">
    <property type="entry name" value="Uridine diphospho-N-Acetylenolpyruvylglucosamine reductase, MurB, C-terminal domain"/>
    <property type="match status" value="1"/>
</dbReference>
<dbReference type="PANTHER" id="PTHR21071:SF4">
    <property type="entry name" value="UDP-N-ACETYLENOLPYRUVOYLGLUCOSAMINE REDUCTASE"/>
    <property type="match status" value="1"/>
</dbReference>
<comment type="cofactor">
    <cofactor evidence="2">
        <name>FAD</name>
        <dbReference type="ChEBI" id="CHEBI:57692"/>
    </cofactor>
</comment>
<dbReference type="InterPro" id="IPR036318">
    <property type="entry name" value="FAD-bd_PCMH-like_sf"/>
</dbReference>
<comment type="caution">
    <text evidence="2">Lacks conserved residue(s) required for the propagation of feature annotation.</text>
</comment>
<reference evidence="4 5" key="1">
    <citation type="submission" date="2019-01" db="EMBL/GenBank/DDBJ databases">
        <authorList>
            <person name="Brito A."/>
        </authorList>
    </citation>
    <scope>NUCLEOTIDE SEQUENCE [LARGE SCALE GENOMIC DNA]</scope>
    <source>
        <strain evidence="4">1</strain>
    </source>
</reference>
<evidence type="ECO:0000313" key="5">
    <source>
        <dbReference type="Proteomes" id="UP000320055"/>
    </source>
</evidence>
<name>A0A563VLQ1_9CYAN</name>
<dbReference type="OrthoDB" id="9804753at2"/>
<keyword evidence="2" id="KW-0521">NADP</keyword>
<proteinExistence type="inferred from homology"/>
<dbReference type="Gene3D" id="3.30.43.10">
    <property type="entry name" value="Uridine Diphospho-n-acetylenolpyruvylglucosamine Reductase, domain 2"/>
    <property type="match status" value="1"/>
</dbReference>
<keyword evidence="2" id="KW-0274">FAD</keyword>
<keyword evidence="2" id="KW-0285">Flavoprotein</keyword>
<dbReference type="SUPFAM" id="SSF56176">
    <property type="entry name" value="FAD-binding/transporter-associated domain-like"/>
    <property type="match status" value="1"/>
</dbReference>
<dbReference type="GO" id="GO:0005829">
    <property type="term" value="C:cytosol"/>
    <property type="evidence" value="ECO:0007669"/>
    <property type="project" value="TreeGrafter"/>
</dbReference>
<dbReference type="InterPro" id="IPR016166">
    <property type="entry name" value="FAD-bd_PCMH"/>
</dbReference>
<dbReference type="Proteomes" id="UP000320055">
    <property type="component" value="Unassembled WGS sequence"/>
</dbReference>
<gene>
    <name evidence="2 4" type="primary">murB</name>
    <name evidence="4" type="ORF">H1P_140018</name>
</gene>
<comment type="similarity">
    <text evidence="2">Belongs to the MurB family.</text>
</comment>
<feature type="active site" description="Proton donor" evidence="2">
    <location>
        <position position="215"/>
    </location>
</feature>
<dbReference type="GO" id="GO:0071949">
    <property type="term" value="F:FAD binding"/>
    <property type="evidence" value="ECO:0007669"/>
    <property type="project" value="InterPro"/>
</dbReference>
<keyword evidence="5" id="KW-1185">Reference proteome</keyword>
<keyword evidence="2" id="KW-0133">Cell shape</keyword>
<comment type="pathway">
    <text evidence="2">Cell wall biogenesis; peptidoglycan biosynthesis.</text>
</comment>
<keyword evidence="2" id="KW-0961">Cell wall biogenesis/degradation</keyword>
<evidence type="ECO:0000313" key="4">
    <source>
        <dbReference type="EMBL" id="VEP12235.1"/>
    </source>
</evidence>
<dbReference type="Pfam" id="PF01565">
    <property type="entry name" value="FAD_binding_4"/>
    <property type="match status" value="1"/>
</dbReference>
<dbReference type="InterPro" id="IPR016169">
    <property type="entry name" value="FAD-bd_PCMH_sub2"/>
</dbReference>
<dbReference type="UniPathway" id="UPA00219"/>
<keyword evidence="2" id="KW-0131">Cell cycle</keyword>
<dbReference type="GO" id="GO:0008360">
    <property type="term" value="P:regulation of cell shape"/>
    <property type="evidence" value="ECO:0007669"/>
    <property type="project" value="UniProtKB-KW"/>
</dbReference>
<dbReference type="RefSeq" id="WP_144864022.1">
    <property type="nucleotide sequence ID" value="NZ_LR213776.1"/>
</dbReference>
<dbReference type="EC" id="1.3.1.98" evidence="2"/>
<comment type="catalytic activity">
    <reaction evidence="2">
        <text>UDP-N-acetyl-alpha-D-muramate + NADP(+) = UDP-N-acetyl-3-O-(1-carboxyvinyl)-alpha-D-glucosamine + NADPH + H(+)</text>
        <dbReference type="Rhea" id="RHEA:12248"/>
        <dbReference type="ChEBI" id="CHEBI:15378"/>
        <dbReference type="ChEBI" id="CHEBI:57783"/>
        <dbReference type="ChEBI" id="CHEBI:58349"/>
        <dbReference type="ChEBI" id="CHEBI:68483"/>
        <dbReference type="ChEBI" id="CHEBI:70757"/>
        <dbReference type="EC" id="1.3.1.98"/>
    </reaction>
</comment>
<comment type="function">
    <text evidence="2">Cell wall formation.</text>
</comment>
<dbReference type="AlphaFoldDB" id="A0A563VLQ1"/>
<protein>
    <recommendedName>
        <fullName evidence="2">UDP-N-acetylenolpyruvoylglucosamine reductase</fullName>
        <ecNumber evidence="2">1.3.1.98</ecNumber>
    </recommendedName>
    <alternativeName>
        <fullName evidence="2">UDP-N-acetylmuramate dehydrogenase</fullName>
    </alternativeName>
</protein>
<dbReference type="GO" id="GO:0071555">
    <property type="term" value="P:cell wall organization"/>
    <property type="evidence" value="ECO:0007669"/>
    <property type="project" value="UniProtKB-KW"/>
</dbReference>
<dbReference type="InterPro" id="IPR003170">
    <property type="entry name" value="MurB"/>
</dbReference>
<dbReference type="GO" id="GO:0008762">
    <property type="term" value="F:UDP-N-acetylmuramate dehydrogenase activity"/>
    <property type="evidence" value="ECO:0007669"/>
    <property type="project" value="UniProtKB-UniRule"/>
</dbReference>
<keyword evidence="2" id="KW-0573">Peptidoglycan synthesis</keyword>
<organism evidence="4 5">
    <name type="scientific">Hyella patelloides LEGE 07179</name>
    <dbReference type="NCBI Taxonomy" id="945734"/>
    <lineage>
        <taxon>Bacteria</taxon>
        <taxon>Bacillati</taxon>
        <taxon>Cyanobacteriota</taxon>
        <taxon>Cyanophyceae</taxon>
        <taxon>Pleurocapsales</taxon>
        <taxon>Hyellaceae</taxon>
        <taxon>Hyella</taxon>
    </lineage>
</organism>
<accession>A0A563VLQ1</accession>
<evidence type="ECO:0000256" key="1">
    <source>
        <dbReference type="ARBA" id="ARBA00023002"/>
    </source>
</evidence>
<keyword evidence="2" id="KW-0132">Cell division</keyword>
<sequence length="282" mass="32587">MLSPIQSITSNKLSYYRTTHNFKNYAEFETLEQFKEYCIWAKANNRKIYILGNGSNTLFARKNIKSLILKNQLHKKIDVLSKNKIRASSSTLIRDVLKYCFDNSLDSFYYLASVPATIGGALAMNAGRGKSFQRTIYDFVETVDFFDFEDNRVKTLTNEEIVKSYRQTIFTGIQSKLILSAVFKFQKIQLEGNPITQRCIWSKENQDYSAPNCGSVFKEADPYILNKLRGWHINKASFSSKTNNWILNKSESYIPLMLLITAAKIIHFLKRKIAKIEIIFVD</sequence>
<keyword evidence="2" id="KW-0963">Cytoplasm</keyword>
<dbReference type="PANTHER" id="PTHR21071">
    <property type="entry name" value="UDP-N-ACETYLENOLPYRUVOYLGLUCOSAMINE REDUCTASE"/>
    <property type="match status" value="1"/>
</dbReference>
<keyword evidence="1 2" id="KW-0560">Oxidoreductase</keyword>
<dbReference type="GO" id="GO:0009252">
    <property type="term" value="P:peptidoglycan biosynthetic process"/>
    <property type="evidence" value="ECO:0007669"/>
    <property type="project" value="UniProtKB-UniRule"/>
</dbReference>
<dbReference type="Gene3D" id="3.30.465.10">
    <property type="match status" value="1"/>
</dbReference>
<feature type="domain" description="FAD-binding PCMH-type" evidence="3">
    <location>
        <begin position="18"/>
        <end position="188"/>
    </location>
</feature>